<evidence type="ECO:0000256" key="6">
    <source>
        <dbReference type="ARBA" id="ARBA00022692"/>
    </source>
</evidence>
<evidence type="ECO:0000256" key="7">
    <source>
        <dbReference type="ARBA" id="ARBA00022946"/>
    </source>
</evidence>
<proteinExistence type="inferred from homology"/>
<feature type="transmembrane region" description="Helical" evidence="14">
    <location>
        <begin position="362"/>
        <end position="381"/>
    </location>
</feature>
<feature type="transmembrane region" description="Helical" evidence="14">
    <location>
        <begin position="260"/>
        <end position="280"/>
    </location>
</feature>
<dbReference type="InterPro" id="IPR006369">
    <property type="entry name" value="Protohaem_IX_farnesylTrfase"/>
</dbReference>
<dbReference type="Pfam" id="PF01040">
    <property type="entry name" value="UbiA"/>
    <property type="match status" value="1"/>
</dbReference>
<dbReference type="AlphaFoldDB" id="A0AAD4N2V1"/>
<feature type="transmembrane region" description="Helical" evidence="14">
    <location>
        <begin position="208"/>
        <end position="228"/>
    </location>
</feature>
<keyword evidence="10" id="KW-0350">Heme biosynthesis</keyword>
<dbReference type="GO" id="GO:0031966">
    <property type="term" value="C:mitochondrial membrane"/>
    <property type="evidence" value="ECO:0007669"/>
    <property type="project" value="UniProtKB-SubCell"/>
</dbReference>
<evidence type="ECO:0000256" key="13">
    <source>
        <dbReference type="ARBA" id="ARBA00047690"/>
    </source>
</evidence>
<dbReference type="Proteomes" id="UP001201812">
    <property type="component" value="Unassembled WGS sequence"/>
</dbReference>
<evidence type="ECO:0000256" key="1">
    <source>
        <dbReference type="ARBA" id="ARBA00004225"/>
    </source>
</evidence>
<keyword evidence="6 14" id="KW-0812">Transmembrane</keyword>
<evidence type="ECO:0000256" key="4">
    <source>
        <dbReference type="ARBA" id="ARBA00016335"/>
    </source>
</evidence>
<feature type="transmembrane region" description="Helical" evidence="14">
    <location>
        <begin position="139"/>
        <end position="161"/>
    </location>
</feature>
<evidence type="ECO:0000256" key="8">
    <source>
        <dbReference type="ARBA" id="ARBA00022989"/>
    </source>
</evidence>
<evidence type="ECO:0000313" key="16">
    <source>
        <dbReference type="Proteomes" id="UP001201812"/>
    </source>
</evidence>
<dbReference type="CDD" id="cd13957">
    <property type="entry name" value="PT_UbiA_Cox10"/>
    <property type="match status" value="1"/>
</dbReference>
<evidence type="ECO:0000256" key="11">
    <source>
        <dbReference type="ARBA" id="ARBA00023136"/>
    </source>
</evidence>
<evidence type="ECO:0000256" key="14">
    <source>
        <dbReference type="SAM" id="Phobius"/>
    </source>
</evidence>
<evidence type="ECO:0000256" key="10">
    <source>
        <dbReference type="ARBA" id="ARBA00023133"/>
    </source>
</evidence>
<keyword evidence="11 14" id="KW-0472">Membrane</keyword>
<evidence type="ECO:0000256" key="5">
    <source>
        <dbReference type="ARBA" id="ARBA00022679"/>
    </source>
</evidence>
<dbReference type="InterPro" id="IPR000537">
    <property type="entry name" value="UbiA_prenyltransferase"/>
</dbReference>
<keyword evidence="8 14" id="KW-1133">Transmembrane helix</keyword>
<comment type="similarity">
    <text evidence="2">Belongs to the UbiA prenyltransferase family.</text>
</comment>
<protein>
    <recommendedName>
        <fullName evidence="4">Protoheme IX farnesyltransferase, mitochondrial</fullName>
        <ecNumber evidence="3">2.5.1.141</ecNumber>
    </recommendedName>
    <alternativeName>
        <fullName evidence="12">Heme O synthase</fullName>
    </alternativeName>
</protein>
<dbReference type="FunFam" id="1.10.357.140:FF:000004">
    <property type="entry name" value="Protoheme IX farnesyltransferase, mitochondrial"/>
    <property type="match status" value="1"/>
</dbReference>
<organism evidence="15 16">
    <name type="scientific">Ditylenchus destructor</name>
    <dbReference type="NCBI Taxonomy" id="166010"/>
    <lineage>
        <taxon>Eukaryota</taxon>
        <taxon>Metazoa</taxon>
        <taxon>Ecdysozoa</taxon>
        <taxon>Nematoda</taxon>
        <taxon>Chromadorea</taxon>
        <taxon>Rhabditida</taxon>
        <taxon>Tylenchina</taxon>
        <taxon>Tylenchomorpha</taxon>
        <taxon>Sphaerularioidea</taxon>
        <taxon>Anguinidae</taxon>
        <taxon>Anguininae</taxon>
        <taxon>Ditylenchus</taxon>
    </lineage>
</organism>
<comment type="caution">
    <text evidence="15">The sequence shown here is derived from an EMBL/GenBank/DDBJ whole genome shotgun (WGS) entry which is preliminary data.</text>
</comment>
<keyword evidence="16" id="KW-1185">Reference proteome</keyword>
<keyword evidence="5" id="KW-0808">Transferase</keyword>
<dbReference type="EMBL" id="JAKKPZ010000023">
    <property type="protein sequence ID" value="KAI1711089.1"/>
    <property type="molecule type" value="Genomic_DNA"/>
</dbReference>
<evidence type="ECO:0000256" key="3">
    <source>
        <dbReference type="ARBA" id="ARBA00012292"/>
    </source>
</evidence>
<evidence type="ECO:0000313" key="15">
    <source>
        <dbReference type="EMBL" id="KAI1711089.1"/>
    </source>
</evidence>
<keyword evidence="9" id="KW-0496">Mitochondrion</keyword>
<evidence type="ECO:0000256" key="9">
    <source>
        <dbReference type="ARBA" id="ARBA00023128"/>
    </source>
</evidence>
<gene>
    <name evidence="15" type="ORF">DdX_10335</name>
</gene>
<feature type="transmembrane region" description="Helical" evidence="14">
    <location>
        <begin position="313"/>
        <end position="342"/>
    </location>
</feature>
<feature type="transmembrane region" description="Helical" evidence="14">
    <location>
        <begin position="235"/>
        <end position="254"/>
    </location>
</feature>
<dbReference type="Gene3D" id="1.10.357.140">
    <property type="entry name" value="UbiA prenyltransferase"/>
    <property type="match status" value="1"/>
</dbReference>
<dbReference type="NCBIfam" id="TIGR01473">
    <property type="entry name" value="cyoE_ctaB"/>
    <property type="match status" value="1"/>
</dbReference>
<dbReference type="GO" id="GO:0006784">
    <property type="term" value="P:heme A biosynthetic process"/>
    <property type="evidence" value="ECO:0007669"/>
    <property type="project" value="TreeGrafter"/>
</dbReference>
<dbReference type="PANTHER" id="PTHR43448">
    <property type="entry name" value="PROTOHEME IX FARNESYLTRANSFERASE, MITOCHONDRIAL"/>
    <property type="match status" value="1"/>
</dbReference>
<dbReference type="EC" id="2.5.1.141" evidence="3"/>
<sequence>MLLVNRFCVRLCRPPNLRYQNYAPQTIRFASALPKARPNKDEIVRAETDTVGAATIELRKIMVPSIESTMKSRTNITGDSKIEVTSVAANVENQRWKKMTPNNLLGVYLQLSKDRLTMMITASTACGFLISGVPISWPAFGACLAGTALLSASANTCNHLLEAPYDAQMKRTQSRALVIHRISPLHAFAFANATAAVGLGFLCLGCNSLTSGLGLLNLVIYACVYTPMKRYHIGCTWVGAINGVIPPLMGYAAATGRLDMAALTLGAILFSWQFPHFNALSWNLRGDYSRAGYQVMCVTNEELCRKTTLRHALALMGLCSVVAPLTNLGTPSFALASLPLNLAMVYYSYKFYRQPDSQSAKALFRCSTFVYLPLIMVLLCVSSR</sequence>
<reference evidence="15" key="1">
    <citation type="submission" date="2022-01" db="EMBL/GenBank/DDBJ databases">
        <title>Genome Sequence Resource for Two Populations of Ditylenchus destructor, the Migratory Endoparasitic Phytonematode.</title>
        <authorList>
            <person name="Zhang H."/>
            <person name="Lin R."/>
            <person name="Xie B."/>
        </authorList>
    </citation>
    <scope>NUCLEOTIDE SEQUENCE</scope>
    <source>
        <strain evidence="15">BazhouSP</strain>
    </source>
</reference>
<keyword evidence="7" id="KW-0809">Transit peptide</keyword>
<evidence type="ECO:0000256" key="12">
    <source>
        <dbReference type="ARBA" id="ARBA00030253"/>
    </source>
</evidence>
<name>A0AAD4N2V1_9BILA</name>
<dbReference type="GO" id="GO:0008495">
    <property type="term" value="F:protoheme IX farnesyltransferase activity"/>
    <property type="evidence" value="ECO:0007669"/>
    <property type="project" value="UniProtKB-EC"/>
</dbReference>
<comment type="subcellular location">
    <subcellularLocation>
        <location evidence="1">Mitochondrion membrane</location>
        <topology evidence="1">Multi-pass membrane protein</topology>
    </subcellularLocation>
</comment>
<comment type="catalytic activity">
    <reaction evidence="13">
        <text>heme b + (2E,6E)-farnesyl diphosphate + H2O = Fe(II)-heme o + diphosphate</text>
        <dbReference type="Rhea" id="RHEA:28070"/>
        <dbReference type="ChEBI" id="CHEBI:15377"/>
        <dbReference type="ChEBI" id="CHEBI:33019"/>
        <dbReference type="ChEBI" id="CHEBI:60344"/>
        <dbReference type="ChEBI" id="CHEBI:60530"/>
        <dbReference type="ChEBI" id="CHEBI:175763"/>
        <dbReference type="EC" id="2.5.1.141"/>
    </reaction>
</comment>
<accession>A0AAD4N2V1</accession>
<dbReference type="InterPro" id="IPR044878">
    <property type="entry name" value="UbiA_sf"/>
</dbReference>
<dbReference type="PANTHER" id="PTHR43448:SF2">
    <property type="entry name" value="PROTOHEME IX FARNESYLTRANSFERASE, MITOCHONDRIAL"/>
    <property type="match status" value="1"/>
</dbReference>
<evidence type="ECO:0000256" key="2">
    <source>
        <dbReference type="ARBA" id="ARBA00005985"/>
    </source>
</evidence>